<accession>A0A8H5F5X3</accession>
<keyword evidence="3" id="KW-1133">Transmembrane helix</keyword>
<feature type="transmembrane region" description="Helical" evidence="3">
    <location>
        <begin position="79"/>
        <end position="100"/>
    </location>
</feature>
<protein>
    <submittedName>
        <fullName evidence="4">Uncharacterized protein</fullName>
    </submittedName>
</protein>
<gene>
    <name evidence="4" type="ORF">D9619_009552</name>
</gene>
<name>A0A8H5F5X3_9AGAR</name>
<organism evidence="4 5">
    <name type="scientific">Psilocybe cf. subviscida</name>
    <dbReference type="NCBI Taxonomy" id="2480587"/>
    <lineage>
        <taxon>Eukaryota</taxon>
        <taxon>Fungi</taxon>
        <taxon>Dikarya</taxon>
        <taxon>Basidiomycota</taxon>
        <taxon>Agaricomycotina</taxon>
        <taxon>Agaricomycetes</taxon>
        <taxon>Agaricomycetidae</taxon>
        <taxon>Agaricales</taxon>
        <taxon>Agaricineae</taxon>
        <taxon>Strophariaceae</taxon>
        <taxon>Psilocybe</taxon>
    </lineage>
</organism>
<evidence type="ECO:0000313" key="5">
    <source>
        <dbReference type="Proteomes" id="UP000567179"/>
    </source>
</evidence>
<evidence type="ECO:0000313" key="4">
    <source>
        <dbReference type="EMBL" id="KAF5324985.1"/>
    </source>
</evidence>
<evidence type="ECO:0000256" key="3">
    <source>
        <dbReference type="SAM" id="Phobius"/>
    </source>
</evidence>
<keyword evidence="3" id="KW-0472">Membrane</keyword>
<feature type="coiled-coil region" evidence="1">
    <location>
        <begin position="133"/>
        <end position="256"/>
    </location>
</feature>
<dbReference type="Proteomes" id="UP000567179">
    <property type="component" value="Unassembled WGS sequence"/>
</dbReference>
<reference evidence="4 5" key="1">
    <citation type="journal article" date="2020" name="ISME J.">
        <title>Uncovering the hidden diversity of litter-decomposition mechanisms in mushroom-forming fungi.</title>
        <authorList>
            <person name="Floudas D."/>
            <person name="Bentzer J."/>
            <person name="Ahren D."/>
            <person name="Johansson T."/>
            <person name="Persson P."/>
            <person name="Tunlid A."/>
        </authorList>
    </citation>
    <scope>NUCLEOTIDE SEQUENCE [LARGE SCALE GENOMIC DNA]</scope>
    <source>
        <strain evidence="4 5">CBS 101986</strain>
    </source>
</reference>
<dbReference type="AlphaFoldDB" id="A0A8H5F5X3"/>
<evidence type="ECO:0000256" key="2">
    <source>
        <dbReference type="SAM" id="MobiDB-lite"/>
    </source>
</evidence>
<keyword evidence="3" id="KW-0812">Transmembrane</keyword>
<keyword evidence="5" id="KW-1185">Reference proteome</keyword>
<keyword evidence="1" id="KW-0175">Coiled coil</keyword>
<proteinExistence type="predicted"/>
<dbReference type="EMBL" id="JAACJJ010000015">
    <property type="protein sequence ID" value="KAF5324985.1"/>
    <property type="molecule type" value="Genomic_DNA"/>
</dbReference>
<evidence type="ECO:0000256" key="1">
    <source>
        <dbReference type="SAM" id="Coils"/>
    </source>
</evidence>
<comment type="caution">
    <text evidence="4">The sequence shown here is derived from an EMBL/GenBank/DDBJ whole genome shotgun (WGS) entry which is preliminary data.</text>
</comment>
<feature type="compositionally biased region" description="Polar residues" evidence="2">
    <location>
        <begin position="14"/>
        <end position="23"/>
    </location>
</feature>
<feature type="region of interest" description="Disordered" evidence="2">
    <location>
        <begin position="14"/>
        <end position="33"/>
    </location>
</feature>
<dbReference type="Gene3D" id="1.10.287.1490">
    <property type="match status" value="1"/>
</dbReference>
<feature type="region of interest" description="Disordered" evidence="2">
    <location>
        <begin position="38"/>
        <end position="58"/>
    </location>
</feature>
<dbReference type="OrthoDB" id="3153758at2759"/>
<sequence>MSFICAHRMTLKSPTEATANASDGESHSGGMPIYPQEQAEAEHPLSEDPPPYLSNVDGSDQESVVNRIQRRTKTVWGSLLKSTSMLIVVLTLVTFLHYGYIARQRHQWTQEIRGYEQTRTVHKREILTLVAETEKLVTEKEKLVTEKEKLAAEEKELDGWYAKLQKKHQWAHEIREYEQTHTVLKEEIRALIAEKEKLVTEKEKLAAEEEELDGWHTKLQKKHQWAQEIRGYEQTHTVLKEEIRTLIAEKEKLITEKEKLAAGKKELDGWYAKLQKRRRQIRWMNVTDVGCSAYAKRRHTAILSNVALGLNPEQECRDKALSINGTMRTPTKCEEEMSSGKMIGIWDVASAQCEPRVSKREDEGRYKGTIIDVHDHDNFSKICYTMPGGVVYKGDGRFLSLGEPADCQSECTMKQRLFGDREGCIYWARWNVVDPACT</sequence>